<proteinExistence type="predicted"/>
<protein>
    <submittedName>
        <fullName evidence="2">Envelope-like protein</fullName>
    </submittedName>
</protein>
<evidence type="ECO:0000313" key="3">
    <source>
        <dbReference type="Proteomes" id="UP000321947"/>
    </source>
</evidence>
<dbReference type="Proteomes" id="UP000321947">
    <property type="component" value="Unassembled WGS sequence"/>
</dbReference>
<dbReference type="EMBL" id="SSTD01007659">
    <property type="protein sequence ID" value="TYK18532.1"/>
    <property type="molecule type" value="Genomic_DNA"/>
</dbReference>
<feature type="region of interest" description="Disordered" evidence="1">
    <location>
        <begin position="118"/>
        <end position="147"/>
    </location>
</feature>
<feature type="compositionally biased region" description="Polar residues" evidence="1">
    <location>
        <begin position="1"/>
        <end position="22"/>
    </location>
</feature>
<dbReference type="AlphaFoldDB" id="A0A5D3D4R5"/>
<evidence type="ECO:0000256" key="1">
    <source>
        <dbReference type="SAM" id="MobiDB-lite"/>
    </source>
</evidence>
<name>A0A5D3D4R5_CUCMM</name>
<gene>
    <name evidence="2" type="ORF">E5676_scaffold119G00310</name>
</gene>
<organism evidence="2 3">
    <name type="scientific">Cucumis melo var. makuwa</name>
    <name type="common">Oriental melon</name>
    <dbReference type="NCBI Taxonomy" id="1194695"/>
    <lineage>
        <taxon>Eukaryota</taxon>
        <taxon>Viridiplantae</taxon>
        <taxon>Streptophyta</taxon>
        <taxon>Embryophyta</taxon>
        <taxon>Tracheophyta</taxon>
        <taxon>Spermatophyta</taxon>
        <taxon>Magnoliopsida</taxon>
        <taxon>eudicotyledons</taxon>
        <taxon>Gunneridae</taxon>
        <taxon>Pentapetalae</taxon>
        <taxon>rosids</taxon>
        <taxon>fabids</taxon>
        <taxon>Cucurbitales</taxon>
        <taxon>Cucurbitaceae</taxon>
        <taxon>Benincaseae</taxon>
        <taxon>Cucumis</taxon>
    </lineage>
</organism>
<feature type="compositionally biased region" description="Polar residues" evidence="1">
    <location>
        <begin position="128"/>
        <end position="140"/>
    </location>
</feature>
<sequence length="256" mass="27995">MVNTRKGSYVSQQSQDAPNVTSSPPPIQHARVRDRRFKSTPPRRPYQLPSEKLQGKTSSSMQESLRPKSVPEVGESSVPISPAEHAHRASEAIVSDLDSDDHDDVPLIRLLKKTSRPVISEKHPSDPLVSTHSQESSSTEGVFIPTPGGLRRSPASYAFSNNATAHEKQIGVSRNEDQFASFAQDDIPSKDIPPPTISSHVLDIDHDVRPTRGPRIFDTTDWDESAEGFFADRELAARIVNSLTAESRALTSSIGG</sequence>
<feature type="region of interest" description="Disordered" evidence="1">
    <location>
        <begin position="1"/>
        <end position="102"/>
    </location>
</feature>
<evidence type="ECO:0000313" key="2">
    <source>
        <dbReference type="EMBL" id="TYK18532.1"/>
    </source>
</evidence>
<comment type="caution">
    <text evidence="2">The sequence shown here is derived from an EMBL/GenBank/DDBJ whole genome shotgun (WGS) entry which is preliminary data.</text>
</comment>
<reference evidence="2 3" key="1">
    <citation type="submission" date="2019-08" db="EMBL/GenBank/DDBJ databases">
        <title>Draft genome sequences of two oriental melons (Cucumis melo L. var makuwa).</title>
        <authorList>
            <person name="Kwon S.-Y."/>
        </authorList>
    </citation>
    <scope>NUCLEOTIDE SEQUENCE [LARGE SCALE GENOMIC DNA]</scope>
    <source>
        <strain evidence="3">cv. Chang Bougi</strain>
        <tissue evidence="2">Leaf</tissue>
    </source>
</reference>
<accession>A0A5D3D4R5</accession>